<evidence type="ECO:0000256" key="1">
    <source>
        <dbReference type="SAM" id="MobiDB-lite"/>
    </source>
</evidence>
<dbReference type="AlphaFoldDB" id="A0A1Y2FDB8"/>
<dbReference type="InterPro" id="IPR015915">
    <property type="entry name" value="Kelch-typ_b-propeller"/>
</dbReference>
<dbReference type="PANTHER" id="PTHR31778:SF2">
    <property type="entry name" value="BUD SITE SELECTION PROTEIN RAX2"/>
    <property type="match status" value="1"/>
</dbReference>
<feature type="chain" id="PRO_5012078948" evidence="3">
    <location>
        <begin position="20"/>
        <end position="1183"/>
    </location>
</feature>
<comment type="caution">
    <text evidence="7">The sequence shown here is derived from an EMBL/GenBank/DDBJ whole genome shotgun (WGS) entry which is preliminary data.</text>
</comment>
<reference evidence="7 8" key="1">
    <citation type="submission" date="2016-07" db="EMBL/GenBank/DDBJ databases">
        <title>Pervasive Adenine N6-methylation of Active Genes in Fungi.</title>
        <authorList>
            <consortium name="DOE Joint Genome Institute"/>
            <person name="Mondo S.J."/>
            <person name="Dannebaum R.O."/>
            <person name="Kuo R.C."/>
            <person name="Labutti K."/>
            <person name="Haridas S."/>
            <person name="Kuo A."/>
            <person name="Salamov A."/>
            <person name="Ahrendt S.R."/>
            <person name="Lipzen A."/>
            <person name="Sullivan W."/>
            <person name="Andreopoulos W.B."/>
            <person name="Clum A."/>
            <person name="Lindquist E."/>
            <person name="Daum C."/>
            <person name="Ramamoorthy G.K."/>
            <person name="Gryganskyi A."/>
            <person name="Culley D."/>
            <person name="Magnuson J.K."/>
            <person name="James T.Y."/>
            <person name="O'Malley M.A."/>
            <person name="Stajich J.E."/>
            <person name="Spatafora J.W."/>
            <person name="Visel A."/>
            <person name="Grigoriev I.V."/>
        </authorList>
    </citation>
    <scope>NUCLEOTIDE SEQUENCE [LARGE SCALE GENOMIC DNA]</scope>
    <source>
        <strain evidence="7 8">12-1054</strain>
    </source>
</reference>
<keyword evidence="2" id="KW-0472">Membrane</keyword>
<evidence type="ECO:0000259" key="4">
    <source>
        <dbReference type="Pfam" id="PF12768"/>
    </source>
</evidence>
<sequence length="1183" mass="122473">MHYASSLALFSLAFCSTDATAITQPALDISSLGRVVVGGRFSGISLYQDTRQLESLSNASTDSLVLQSPDGYYNNLGTSNGVISAVCAFNSSSTTTSLYIAGNFSQIGSVQASNVARYDAAAGTFAPLSTGVPGPVSALYCDASRNVVYIGGDFNDNANMSNAAAWSTASNSFLDLSFGGFDGPVRAITARDNAILFGGRFDMIDKGTTSISNTSQQVNLQSSYITSENPSSIPGFINPNNILCSSKQDEPGSVWLAADNAPASWSSALNYTIRPTKFRIYNTHRDGRGVREFRFIAKPINGILNLTYTDPTTGSRAYCDARCPLSDSTSVNYTEFEFVNVIQMTGFTIAMSGWYGLSAGLRGFELFTDDINAYAVTAFNAPTCATGTFTSTSQQVGNWISAKLGDDPGFLSTTDNTASVTFFPQISQKGTYSVRLYTPGCLIAGSCASRGQVLVSVYPSPDAQPTNITLFQTNNYEKYDTVFQGTVAASTASFRPRVVLSALGSAGPVQNTVASRVQFIPLSTLEGAESLNGLFEYDPSVSAVSTLNATADQVGRSLGFDAVITQLVTSGNTVYAAGNFSGNGIANVLKLQNNAASSLGNAGTNAAVSALLVYNGILYLGGNFTALVNATTSASHVVAYDTAKDSWQALGSGLDGAVSNLFLLNGTVGCSGTFTSINANGGQAAISTRGSAFWNPSTGTWAASVNNAAGRISTASAAVNGTYLTGSLQASYALAAPGVASLLSSSNGTTRLRSLATNTTTSNFDVQTLNFYNSSTKSITIVGGRFDATDSNGRRITNVALLSADGTVAGLTNNGGLAAASTVFASHVDGDVLYLGGNITGSGASTLGGLALYNLASDSMATTQPAALTGSNVRVQSISTRPGVRQLVVAGSFDAAGALTCPSLCVLDLATTTWQRPGVGLSGNVSQATWIGNSVLLLAGDLSINGSSLSLATFAFDTGSFASVTGSERFPGSANVAVTDTNATSSIYVAGMRADNSSSYLAKWNGSAILDLSTGALGAGSVIYDLQFVELAKRSGGASNNIMAPDRRLLVAGRLNLTGNGTFAAALFDGVAWSPYLLASGTSQAETRSGVIRTIFTEQQATFGKSTGSGLSKGAVIGIALAMALFVVFMIVALGVLVAWWRRRREGYRPANQQMTPAPGSEKRTLTSVTGPSPDYTARPMKT</sequence>
<dbReference type="STRING" id="56484.A0A1Y2FDB8"/>
<dbReference type="Pfam" id="PF12768">
    <property type="entry name" value="Rax2"/>
    <property type="match status" value="2"/>
</dbReference>
<organism evidence="7 8">
    <name type="scientific">Protomyces lactucae-debilis</name>
    <dbReference type="NCBI Taxonomy" id="2754530"/>
    <lineage>
        <taxon>Eukaryota</taxon>
        <taxon>Fungi</taxon>
        <taxon>Dikarya</taxon>
        <taxon>Ascomycota</taxon>
        <taxon>Taphrinomycotina</taxon>
        <taxon>Taphrinomycetes</taxon>
        <taxon>Taphrinales</taxon>
        <taxon>Protomycetaceae</taxon>
        <taxon>Protomyces</taxon>
    </lineage>
</organism>
<feature type="transmembrane region" description="Helical" evidence="2">
    <location>
        <begin position="1115"/>
        <end position="1141"/>
    </location>
</feature>
<dbReference type="Pfam" id="PF20842">
    <property type="entry name" value="Rax2_2"/>
    <property type="match status" value="1"/>
</dbReference>
<dbReference type="OrthoDB" id="2503993at2759"/>
<dbReference type="InterPro" id="IPR011043">
    <property type="entry name" value="Gal_Oxase/kelch_b-propeller"/>
</dbReference>
<evidence type="ECO:0000256" key="3">
    <source>
        <dbReference type="SAM" id="SignalP"/>
    </source>
</evidence>
<feature type="signal peptide" evidence="3">
    <location>
        <begin position="1"/>
        <end position="19"/>
    </location>
</feature>
<dbReference type="Pfam" id="PF20843">
    <property type="entry name" value="Rax2_3"/>
    <property type="match status" value="1"/>
</dbReference>
<keyword evidence="8" id="KW-1185">Reference proteome</keyword>
<dbReference type="PANTHER" id="PTHR31778">
    <property type="entry name" value="BUD SITE SELECTION PROTEIN RAX2"/>
    <property type="match status" value="1"/>
</dbReference>
<dbReference type="Proteomes" id="UP000193685">
    <property type="component" value="Unassembled WGS sequence"/>
</dbReference>
<feature type="domain" description="Rax2-like second" evidence="5">
    <location>
        <begin position="213"/>
        <end position="361"/>
    </location>
</feature>
<dbReference type="RefSeq" id="XP_040725056.1">
    <property type="nucleotide sequence ID" value="XM_040869354.1"/>
</dbReference>
<dbReference type="InterPro" id="IPR024982">
    <property type="entry name" value="Rax2-like_C"/>
</dbReference>
<dbReference type="InterPro" id="IPR048266">
    <property type="entry name" value="Rax2-like_second"/>
</dbReference>
<protein>
    <submittedName>
        <fullName evidence="7">Cortical protein marker for cell polarity-domain-containing protein</fullName>
    </submittedName>
</protein>
<feature type="domain" description="Rax2-like third" evidence="6">
    <location>
        <begin position="373"/>
        <end position="519"/>
    </location>
</feature>
<evidence type="ECO:0000313" key="8">
    <source>
        <dbReference type="Proteomes" id="UP000193685"/>
    </source>
</evidence>
<feature type="region of interest" description="Disordered" evidence="1">
    <location>
        <begin position="1151"/>
        <end position="1183"/>
    </location>
</feature>
<name>A0A1Y2FDB8_PROLT</name>
<feature type="domain" description="Rax2-like C-terminal" evidence="4">
    <location>
        <begin position="850"/>
        <end position="1104"/>
    </location>
</feature>
<dbReference type="OMA" id="NMYTPGC"/>
<evidence type="ECO:0000259" key="6">
    <source>
        <dbReference type="Pfam" id="PF20843"/>
    </source>
</evidence>
<proteinExistence type="predicted"/>
<evidence type="ECO:0000259" key="5">
    <source>
        <dbReference type="Pfam" id="PF20842"/>
    </source>
</evidence>
<evidence type="ECO:0000256" key="2">
    <source>
        <dbReference type="SAM" id="Phobius"/>
    </source>
</evidence>
<keyword evidence="2" id="KW-0812">Transmembrane</keyword>
<dbReference type="SUPFAM" id="SSF50965">
    <property type="entry name" value="Galactose oxidase, central domain"/>
    <property type="match status" value="1"/>
</dbReference>
<gene>
    <name evidence="7" type="ORF">BCR37DRAFT_379823</name>
</gene>
<dbReference type="InterPro" id="IPR048265">
    <property type="entry name" value="Rax2-like_third"/>
</dbReference>
<evidence type="ECO:0000313" key="7">
    <source>
        <dbReference type="EMBL" id="ORY81922.1"/>
    </source>
</evidence>
<keyword evidence="3" id="KW-0732">Signal</keyword>
<accession>A0A1Y2FDB8</accession>
<dbReference type="SUPFAM" id="SSF117281">
    <property type="entry name" value="Kelch motif"/>
    <property type="match status" value="1"/>
</dbReference>
<dbReference type="EMBL" id="MCFI01000010">
    <property type="protein sequence ID" value="ORY81922.1"/>
    <property type="molecule type" value="Genomic_DNA"/>
</dbReference>
<feature type="domain" description="Rax2-like C-terminal" evidence="4">
    <location>
        <begin position="76"/>
        <end position="193"/>
    </location>
</feature>
<keyword evidence="2" id="KW-1133">Transmembrane helix</keyword>
<dbReference type="GeneID" id="63785953"/>
<dbReference type="GO" id="GO:1902929">
    <property type="term" value="C:plasma membrane of growing cell tip"/>
    <property type="evidence" value="ECO:0007669"/>
    <property type="project" value="TreeGrafter"/>
</dbReference>